<protein>
    <submittedName>
        <fullName evidence="1">Uncharacterized protein</fullName>
    </submittedName>
</protein>
<evidence type="ECO:0000313" key="2">
    <source>
        <dbReference type="Proteomes" id="UP000805193"/>
    </source>
</evidence>
<accession>A0AC60QFM1</accession>
<comment type="caution">
    <text evidence="1">The sequence shown here is derived from an EMBL/GenBank/DDBJ whole genome shotgun (WGS) entry which is preliminary data.</text>
</comment>
<gene>
    <name evidence="1" type="ORF">HPB47_021467</name>
</gene>
<sequence length="854" mass="94577">MEIETDTTQSLGDMQVSVVSDMTVCNTTSNTQASGSEERDSRSYECDVCFMRFTQFANMRRHKLSHSGIRPFECRLCLRRFFRKDHLVEHTVRKHSKQRPLRCPFCAKTFPSVPMLKNHLSNAHSSGYSPRSNICNICGFVATSAGGAKIHYMTYHVRRALRSSSPTGNAPVGLASLLNAPYQSTGNDMCAIVPTSMPDIYRNESSEDGGTVEVHRIDGELQEISPRITSVTSQAEKTGGDDGVVVIKSEVTDDDHGETPDNTDDNNNNDNGSSQRRGEDGGESPRDRGSSAEDHGYITGDTGNWTLPSSSSSQDPCSMAAGSQWGSGGMHGHHDLGIVVSPPPPAAAIRQDEKQMRSTPETSTADGDSGVDVRYPSPLACHYCDVVFYDRTLYLLHKGAHSFRKPWRCNLCGHQCKHRYTDAKVLMRCTAVFVLRTSPFRKWQAQVLWEMRPVPQDIYKQQKELRTSQPETDPVDTSDEESDSEDMYSDPLDTSYRPNDSIDSDEELDSPDTSAWNDSVSSDDEGPDAECSTSATTTNPVKERKYIVCASMLLQLLSVCRECLAPTQTSLKERGTLLHAVTICVRGHKTVWESQPRINGKALMNLLLPAAITFSGASPTRVIRLLSSVGVAVLQKSQLFLIQGCLVFPAAAKVWKEEQTTLLTEMRGSKLHLAGDGRADSPGYSAKYGTYTLLDTNINKILHFEVIQDIPKLSGDGQTYRLESFHSLLLRFTPKSSHFSLEGMEARTAIAVLHYNANSDRKQATTKDGKDCFVLKFPKARKGEWVVNRKMEPASYDYTQKLLSCFLGLAEGVRTYQEAQATYVPRSRGKSLCSVSQRPNKEAAVLAHRSRFSS</sequence>
<dbReference type="Proteomes" id="UP000805193">
    <property type="component" value="Unassembled WGS sequence"/>
</dbReference>
<name>A0AC60QFM1_IXOPE</name>
<reference evidence="1 2" key="1">
    <citation type="journal article" date="2020" name="Cell">
        <title>Large-Scale Comparative Analyses of Tick Genomes Elucidate Their Genetic Diversity and Vector Capacities.</title>
        <authorList>
            <consortium name="Tick Genome and Microbiome Consortium (TIGMIC)"/>
            <person name="Jia N."/>
            <person name="Wang J."/>
            <person name="Shi W."/>
            <person name="Du L."/>
            <person name="Sun Y."/>
            <person name="Zhan W."/>
            <person name="Jiang J.F."/>
            <person name="Wang Q."/>
            <person name="Zhang B."/>
            <person name="Ji P."/>
            <person name="Bell-Sakyi L."/>
            <person name="Cui X.M."/>
            <person name="Yuan T.T."/>
            <person name="Jiang B.G."/>
            <person name="Yang W.F."/>
            <person name="Lam T.T."/>
            <person name="Chang Q.C."/>
            <person name="Ding S.J."/>
            <person name="Wang X.J."/>
            <person name="Zhu J.G."/>
            <person name="Ruan X.D."/>
            <person name="Zhao L."/>
            <person name="Wei J.T."/>
            <person name="Ye R.Z."/>
            <person name="Que T.C."/>
            <person name="Du C.H."/>
            <person name="Zhou Y.H."/>
            <person name="Cheng J.X."/>
            <person name="Dai P.F."/>
            <person name="Guo W.B."/>
            <person name="Han X.H."/>
            <person name="Huang E.J."/>
            <person name="Li L.F."/>
            <person name="Wei W."/>
            <person name="Gao Y.C."/>
            <person name="Liu J.Z."/>
            <person name="Shao H.Z."/>
            <person name="Wang X."/>
            <person name="Wang C.C."/>
            <person name="Yang T.C."/>
            <person name="Huo Q.B."/>
            <person name="Li W."/>
            <person name="Chen H.Y."/>
            <person name="Chen S.E."/>
            <person name="Zhou L.G."/>
            <person name="Ni X.B."/>
            <person name="Tian J.H."/>
            <person name="Sheng Y."/>
            <person name="Liu T."/>
            <person name="Pan Y.S."/>
            <person name="Xia L.Y."/>
            <person name="Li J."/>
            <person name="Zhao F."/>
            <person name="Cao W.C."/>
        </authorList>
    </citation>
    <scope>NUCLEOTIDE SEQUENCE [LARGE SCALE GENOMIC DNA]</scope>
    <source>
        <strain evidence="1">Iper-2018</strain>
    </source>
</reference>
<evidence type="ECO:0000313" key="1">
    <source>
        <dbReference type="EMBL" id="KAG0431759.1"/>
    </source>
</evidence>
<keyword evidence="2" id="KW-1185">Reference proteome</keyword>
<organism evidence="1 2">
    <name type="scientific">Ixodes persulcatus</name>
    <name type="common">Taiga tick</name>
    <dbReference type="NCBI Taxonomy" id="34615"/>
    <lineage>
        <taxon>Eukaryota</taxon>
        <taxon>Metazoa</taxon>
        <taxon>Ecdysozoa</taxon>
        <taxon>Arthropoda</taxon>
        <taxon>Chelicerata</taxon>
        <taxon>Arachnida</taxon>
        <taxon>Acari</taxon>
        <taxon>Parasitiformes</taxon>
        <taxon>Ixodida</taxon>
        <taxon>Ixodoidea</taxon>
        <taxon>Ixodidae</taxon>
        <taxon>Ixodinae</taxon>
        <taxon>Ixodes</taxon>
    </lineage>
</organism>
<proteinExistence type="predicted"/>
<dbReference type="EMBL" id="JABSTQ010009198">
    <property type="protein sequence ID" value="KAG0431759.1"/>
    <property type="molecule type" value="Genomic_DNA"/>
</dbReference>